<accession>A0A193QPG0</accession>
<dbReference type="AlphaFoldDB" id="A0A193QPG0"/>
<geneLocation type="plasmid" evidence="3">
    <name>psg1</name>
</geneLocation>
<feature type="region of interest" description="Disordered" evidence="1">
    <location>
        <begin position="68"/>
        <end position="88"/>
    </location>
</feature>
<dbReference type="PANTHER" id="PTHR38467:SF1">
    <property type="entry name" value="CONJUGATIVE TRANSFER: ASSEMBLY"/>
    <property type="match status" value="1"/>
</dbReference>
<proteinExistence type="predicted"/>
<evidence type="ECO:0000256" key="1">
    <source>
        <dbReference type="SAM" id="MobiDB-lite"/>
    </source>
</evidence>
<dbReference type="EMBL" id="LN854558">
    <property type="protein sequence ID" value="CRL46835.1"/>
    <property type="molecule type" value="Genomic_DNA"/>
</dbReference>
<evidence type="ECO:0000313" key="2">
    <source>
        <dbReference type="EMBL" id="CRL46835.1"/>
    </source>
</evidence>
<evidence type="ECO:0000313" key="3">
    <source>
        <dbReference type="Proteomes" id="UP000245838"/>
    </source>
</evidence>
<name>A0A193QPG0_SODGM</name>
<dbReference type="InterPro" id="IPR053155">
    <property type="entry name" value="F-pilin_assembly_TraC"/>
</dbReference>
<sequence>MFSLIIYIEGRMYQSSRSAKKLCVIDEGWMLLNFKSDKIGNFIEEGYRTARRHYGAYITITRISRILNPKEPARRRRRPGPTPPTKSS</sequence>
<reference evidence="3" key="1">
    <citation type="submission" date="2015-05" db="EMBL/GenBank/DDBJ databases">
        <authorList>
            <person name="Goodhead I."/>
        </authorList>
    </citation>
    <scope>NUCLEOTIDE SEQUENCE [LARGE SCALE GENOMIC DNA]</scope>
    <source>
        <strain evidence="3">morsitans</strain>
        <plasmid evidence="3">psg1</plasmid>
    </source>
</reference>
<protein>
    <recommendedName>
        <fullName evidence="4">TraG P-loop domain-containing protein</fullName>
    </recommendedName>
</protein>
<gene>
    <name evidence="2" type="ORF">SGGMMB4_05799</name>
</gene>
<dbReference type="Gene3D" id="6.10.140.2170">
    <property type="match status" value="1"/>
</dbReference>
<dbReference type="Proteomes" id="UP000245838">
    <property type="component" value="Plasmid psg1"/>
</dbReference>
<dbReference type="PANTHER" id="PTHR38467">
    <property type="match status" value="1"/>
</dbReference>
<organism evidence="2 3">
    <name type="scientific">Sodalis glossinidius (strain morsitans)</name>
    <dbReference type="NCBI Taxonomy" id="343509"/>
    <lineage>
        <taxon>Bacteria</taxon>
        <taxon>Pseudomonadati</taxon>
        <taxon>Pseudomonadota</taxon>
        <taxon>Gammaproteobacteria</taxon>
        <taxon>Enterobacterales</taxon>
        <taxon>Bruguierivoracaceae</taxon>
        <taxon>Sodalis</taxon>
    </lineage>
</organism>
<evidence type="ECO:0008006" key="4">
    <source>
        <dbReference type="Google" id="ProtNLM"/>
    </source>
</evidence>